<keyword evidence="7" id="KW-1133">Transmembrane helix</keyword>
<evidence type="ECO:0000256" key="4">
    <source>
        <dbReference type="ARBA" id="ARBA00022692"/>
    </source>
</evidence>
<protein>
    <recommendedName>
        <fullName evidence="14">WW domain binding protein VOPP1</fullName>
    </recommendedName>
    <alternativeName>
        <fullName evidence="15">Vesicular, overexpressed in cancer, prosurvival protein 1</fullName>
    </alternativeName>
</protein>
<comment type="similarity">
    <text evidence="3">Belongs to the VOPP1/ECOP family.</text>
</comment>
<feature type="region of interest" description="Disordered" evidence="17">
    <location>
        <begin position="419"/>
        <end position="444"/>
    </location>
</feature>
<evidence type="ECO:0000256" key="10">
    <source>
        <dbReference type="ARBA" id="ARBA00023163"/>
    </source>
</evidence>
<feature type="compositionally biased region" description="Low complexity" evidence="17">
    <location>
        <begin position="301"/>
        <end position="322"/>
    </location>
</feature>
<evidence type="ECO:0000256" key="3">
    <source>
        <dbReference type="ARBA" id="ARBA00006655"/>
    </source>
</evidence>
<accession>A0A653D4M0</accession>
<dbReference type="OrthoDB" id="6629737at2759"/>
<organism evidence="18 19">
    <name type="scientific">Callosobruchus maculatus</name>
    <name type="common">Southern cowpea weevil</name>
    <name type="synonym">Pulse bruchid</name>
    <dbReference type="NCBI Taxonomy" id="64391"/>
    <lineage>
        <taxon>Eukaryota</taxon>
        <taxon>Metazoa</taxon>
        <taxon>Ecdysozoa</taxon>
        <taxon>Arthropoda</taxon>
        <taxon>Hexapoda</taxon>
        <taxon>Insecta</taxon>
        <taxon>Pterygota</taxon>
        <taxon>Neoptera</taxon>
        <taxon>Endopterygota</taxon>
        <taxon>Coleoptera</taxon>
        <taxon>Polyphaga</taxon>
        <taxon>Cucujiformia</taxon>
        <taxon>Chrysomeloidea</taxon>
        <taxon>Chrysomelidae</taxon>
        <taxon>Bruchinae</taxon>
        <taxon>Bruchini</taxon>
        <taxon>Callosobruchus</taxon>
    </lineage>
</organism>
<evidence type="ECO:0000256" key="6">
    <source>
        <dbReference type="ARBA" id="ARBA00022753"/>
    </source>
</evidence>
<evidence type="ECO:0000256" key="2">
    <source>
        <dbReference type="ARBA" id="ARBA00004656"/>
    </source>
</evidence>
<evidence type="ECO:0000256" key="7">
    <source>
        <dbReference type="ARBA" id="ARBA00022989"/>
    </source>
</evidence>
<evidence type="ECO:0000313" key="19">
    <source>
        <dbReference type="Proteomes" id="UP000410492"/>
    </source>
</evidence>
<keyword evidence="11" id="KW-0458">Lysosome</keyword>
<keyword evidence="10" id="KW-0804">Transcription</keyword>
<dbReference type="PANTHER" id="PTHR14971:SF2">
    <property type="entry name" value="VESICULAR, OVEREXPRESSED IN CANCER, PROSURVIVAL PROTEIN 1"/>
    <property type="match status" value="1"/>
</dbReference>
<feature type="region of interest" description="Disordered" evidence="17">
    <location>
        <begin position="573"/>
        <end position="644"/>
    </location>
</feature>
<proteinExistence type="inferred from homology"/>
<feature type="compositionally biased region" description="Polar residues" evidence="17">
    <location>
        <begin position="325"/>
        <end position="349"/>
    </location>
</feature>
<comment type="subcellular location">
    <subcellularLocation>
        <location evidence="1">Cytoplasmic vesicle membrane</location>
    </subcellularLocation>
    <subcellularLocation>
        <location evidence="16">Endomembrane system</location>
        <topology evidence="16">Single-pass type I membrane protein</topology>
    </subcellularLocation>
    <subcellularLocation>
        <location evidence="13">Late endosome membrane</location>
        <topology evidence="13">Single-pass membrane protein</topology>
    </subcellularLocation>
    <subcellularLocation>
        <location evidence="2">Lysosome membrane</location>
    </subcellularLocation>
</comment>
<keyword evidence="12" id="KW-0968">Cytoplasmic vesicle</keyword>
<feature type="compositionally biased region" description="Basic and acidic residues" evidence="17">
    <location>
        <begin position="626"/>
        <end position="644"/>
    </location>
</feature>
<keyword evidence="4" id="KW-0812">Transmembrane</keyword>
<feature type="compositionally biased region" description="Polar residues" evidence="17">
    <location>
        <begin position="604"/>
        <end position="613"/>
    </location>
</feature>
<evidence type="ECO:0000256" key="9">
    <source>
        <dbReference type="ARBA" id="ARBA00023136"/>
    </source>
</evidence>
<gene>
    <name evidence="18" type="ORF">CALMAC_LOCUS13809</name>
</gene>
<keyword evidence="19" id="KW-1185">Reference proteome</keyword>
<reference evidence="18 19" key="1">
    <citation type="submission" date="2019-01" db="EMBL/GenBank/DDBJ databases">
        <authorList>
            <person name="Sayadi A."/>
        </authorList>
    </citation>
    <scope>NUCLEOTIDE SEQUENCE [LARGE SCALE GENOMIC DNA]</scope>
</reference>
<name>A0A653D4M0_CALMS</name>
<evidence type="ECO:0000256" key="15">
    <source>
        <dbReference type="ARBA" id="ARBA00035715"/>
    </source>
</evidence>
<evidence type="ECO:0000313" key="18">
    <source>
        <dbReference type="EMBL" id="VEN54296.1"/>
    </source>
</evidence>
<keyword evidence="8" id="KW-0805">Transcription regulation</keyword>
<evidence type="ECO:0000256" key="14">
    <source>
        <dbReference type="ARBA" id="ARBA00035708"/>
    </source>
</evidence>
<evidence type="ECO:0000256" key="13">
    <source>
        <dbReference type="ARBA" id="ARBA00035628"/>
    </source>
</evidence>
<feature type="compositionally biased region" description="Basic and acidic residues" evidence="17">
    <location>
        <begin position="424"/>
        <end position="437"/>
    </location>
</feature>
<keyword evidence="6" id="KW-0967">Endosome</keyword>
<evidence type="ECO:0000256" key="1">
    <source>
        <dbReference type="ARBA" id="ARBA00004156"/>
    </source>
</evidence>
<dbReference type="GO" id="GO:0005765">
    <property type="term" value="C:lysosomal membrane"/>
    <property type="evidence" value="ECO:0007669"/>
    <property type="project" value="UniProtKB-SubCell"/>
</dbReference>
<evidence type="ECO:0000256" key="17">
    <source>
        <dbReference type="SAM" id="MobiDB-lite"/>
    </source>
</evidence>
<dbReference type="Proteomes" id="UP000410492">
    <property type="component" value="Unassembled WGS sequence"/>
</dbReference>
<evidence type="ECO:0000256" key="8">
    <source>
        <dbReference type="ARBA" id="ARBA00023015"/>
    </source>
</evidence>
<dbReference type="PANTHER" id="PTHR14971">
    <property type="entry name" value="VESICULAR, OVEREXPRESSED IN CANCER, PROSURVIVAL PROTEIN 1"/>
    <property type="match status" value="1"/>
</dbReference>
<evidence type="ECO:0000256" key="16">
    <source>
        <dbReference type="ARBA" id="ARBA00046288"/>
    </source>
</evidence>
<dbReference type="GO" id="GO:0031902">
    <property type="term" value="C:late endosome membrane"/>
    <property type="evidence" value="ECO:0007669"/>
    <property type="project" value="UniProtKB-SubCell"/>
</dbReference>
<evidence type="ECO:0000256" key="5">
    <source>
        <dbReference type="ARBA" id="ARBA00022729"/>
    </source>
</evidence>
<feature type="region of interest" description="Disordered" evidence="17">
    <location>
        <begin position="291"/>
        <end position="349"/>
    </location>
</feature>
<dbReference type="AlphaFoldDB" id="A0A653D4M0"/>
<dbReference type="InterPro" id="IPR026229">
    <property type="entry name" value="VOPP1"/>
</dbReference>
<dbReference type="EMBL" id="CAACVG010009834">
    <property type="protein sequence ID" value="VEN54296.1"/>
    <property type="molecule type" value="Genomic_DNA"/>
</dbReference>
<keyword evidence="5" id="KW-0732">Signal</keyword>
<evidence type="ECO:0000256" key="11">
    <source>
        <dbReference type="ARBA" id="ARBA00023228"/>
    </source>
</evidence>
<keyword evidence="9" id="KW-0472">Membrane</keyword>
<sequence>MRSGGLTYITSDSSPSSSMTFRKFEVYPIRHSYKQFQANCLPIFIANDDLRFRRIKCNATVLCYCAGINSTNLSVLMTTQLVENKCDGGEWSCTPPKECCKQGCCFLFSSSIFKGSSATPSFQSGSVFNPLFLGHWYFWLAVTATVAGILCACSLWRKHHQGSLCCRESSRDERISEPDSNGSCYAPPQYSRCGSFHQAPPPYSEVAAKPDLYPLVISYNAEPVIKNSNGSTGYLMVQYFRNFIVRPVGTLSATSTIDSLSSSFLCNAANEANSMIPPPYSHMGSLEEITTDCGQQSQNESQQTDSQPQSQTAQQPTQTPEQRALSRSVSSNSQQEYHQVLHTSSSAHTPLCSSQGGTFVLAPPPGVRSTPVTPRPHNPVVSITNNPCFGTAQPNTQPQKSVTAAPQENAIAPIAVTSHRTKRTLQEQRRKISKEDSESQEDENNFSDLLNLSVCMPGVIERMDTVNSQEFQFSVTNSIGSDISSLANLGSPGSPPRATSPTAEMRHLLDKIQQLPQQKSPQLQQEKEKEKSISRGCFHKIKAKTMYMPLNSGEGVKSRSVFSRGWLSRSAPCTPSGAPPPSFPAHHHQYHKAGASKPIVGGAKNNSRTNLKARSSKGADGSPLLLREHAEESEDDAGHRDERL</sequence>
<evidence type="ECO:0000256" key="12">
    <source>
        <dbReference type="ARBA" id="ARBA00023329"/>
    </source>
</evidence>